<dbReference type="InterPro" id="IPR001048">
    <property type="entry name" value="Asp/Glu/Uridylate_kinase"/>
</dbReference>
<dbReference type="NCBIfam" id="NF040647">
    <property type="entry name" value="IPPK_Arch"/>
    <property type="match status" value="1"/>
</dbReference>
<accession>A0A0F7II50</accession>
<dbReference type="PIRSF" id="PIRSF016496">
    <property type="entry name" value="Kin_FomA"/>
    <property type="match status" value="1"/>
</dbReference>
<dbReference type="OrthoDB" id="15328at2157"/>
<evidence type="ECO:0000313" key="13">
    <source>
        <dbReference type="EMBL" id="AKG92455.1"/>
    </source>
</evidence>
<dbReference type="GeneID" id="24802776"/>
<evidence type="ECO:0000313" key="14">
    <source>
        <dbReference type="Proteomes" id="UP000034723"/>
    </source>
</evidence>
<feature type="binding site" evidence="10">
    <location>
        <position position="153"/>
    </location>
    <ligand>
        <name>ATP</name>
        <dbReference type="ChEBI" id="CHEBI:30616"/>
    </ligand>
</feature>
<dbReference type="PATRIC" id="fig|113653.22.peg.185"/>
<feature type="domain" description="Aspartate/glutamate/uridylate kinase" evidence="12">
    <location>
        <begin position="2"/>
        <end position="210"/>
    </location>
</feature>
<dbReference type="GO" id="GO:0102043">
    <property type="term" value="F:isopentenyl phosphate kinase activity"/>
    <property type="evidence" value="ECO:0007669"/>
    <property type="project" value="UniProtKB-EC"/>
</dbReference>
<dbReference type="FunCoup" id="A0A0F7II50">
    <property type="interactions" value="39"/>
</dbReference>
<dbReference type="EC" id="2.7.4.26" evidence="2"/>
<evidence type="ECO:0000256" key="7">
    <source>
        <dbReference type="ARBA" id="ARBA00022840"/>
    </source>
</evidence>
<dbReference type="STRING" id="113653.GAH_00188"/>
<dbReference type="Proteomes" id="UP000034723">
    <property type="component" value="Chromosome"/>
</dbReference>
<evidence type="ECO:0000256" key="3">
    <source>
        <dbReference type="ARBA" id="ARBA00017267"/>
    </source>
</evidence>
<name>A0A0F7II50_9EURY</name>
<dbReference type="RefSeq" id="WP_048094275.1">
    <property type="nucleotide sequence ID" value="NZ_CP011267.1"/>
</dbReference>
<dbReference type="PANTHER" id="PTHR43654">
    <property type="entry name" value="GLUTAMATE 5-KINASE"/>
    <property type="match status" value="1"/>
</dbReference>
<gene>
    <name evidence="13" type="ORF">GAH_00188</name>
</gene>
<keyword evidence="4 13" id="KW-0808">Transferase</keyword>
<keyword evidence="7 10" id="KW-0067">ATP-binding</keyword>
<dbReference type="GO" id="GO:0005829">
    <property type="term" value="C:cytosol"/>
    <property type="evidence" value="ECO:0007669"/>
    <property type="project" value="TreeGrafter"/>
</dbReference>
<evidence type="ECO:0000256" key="5">
    <source>
        <dbReference type="ARBA" id="ARBA00022741"/>
    </source>
</evidence>
<dbReference type="AlphaFoldDB" id="A0A0F7II50"/>
<dbReference type="InParanoid" id="A0A0F7II50"/>
<comment type="similarity">
    <text evidence="1">Belongs to the isopentenyl phosphate kinase family.</text>
</comment>
<evidence type="ECO:0000256" key="11">
    <source>
        <dbReference type="PIRSR" id="PIRSR016496-2"/>
    </source>
</evidence>
<evidence type="ECO:0000256" key="2">
    <source>
        <dbReference type="ARBA" id="ARBA00012908"/>
    </source>
</evidence>
<feature type="binding site" evidence="10">
    <location>
        <position position="132"/>
    </location>
    <ligand>
        <name>substrate</name>
    </ligand>
</feature>
<dbReference type="GO" id="GO:0005524">
    <property type="term" value="F:ATP binding"/>
    <property type="evidence" value="ECO:0007669"/>
    <property type="project" value="UniProtKB-KW"/>
</dbReference>
<keyword evidence="5 10" id="KW-0547">Nucleotide-binding</keyword>
<keyword evidence="14" id="KW-1185">Reference proteome</keyword>
<comment type="catalytic activity">
    <reaction evidence="9">
        <text>isopentenyl phosphate + ATP = isopentenyl diphosphate + ADP</text>
        <dbReference type="Rhea" id="RHEA:33963"/>
        <dbReference type="ChEBI" id="CHEBI:30616"/>
        <dbReference type="ChEBI" id="CHEBI:65078"/>
        <dbReference type="ChEBI" id="CHEBI:128769"/>
        <dbReference type="ChEBI" id="CHEBI:456216"/>
        <dbReference type="EC" id="2.7.4.26"/>
    </reaction>
</comment>
<dbReference type="SUPFAM" id="SSF53633">
    <property type="entry name" value="Carbamate kinase-like"/>
    <property type="match status" value="1"/>
</dbReference>
<evidence type="ECO:0000256" key="1">
    <source>
        <dbReference type="ARBA" id="ARBA00010540"/>
    </source>
</evidence>
<dbReference type="CDD" id="cd04241">
    <property type="entry name" value="AAK_FomA-like"/>
    <property type="match status" value="1"/>
</dbReference>
<dbReference type="GO" id="GO:0016301">
    <property type="term" value="F:kinase activity"/>
    <property type="evidence" value="ECO:0007669"/>
    <property type="project" value="UniProtKB-KW"/>
</dbReference>
<feature type="site" description="Transition state stabilizer" evidence="11">
    <location>
        <position position="14"/>
    </location>
</feature>
<evidence type="ECO:0000256" key="10">
    <source>
        <dbReference type="PIRSR" id="PIRSR016496-1"/>
    </source>
</evidence>
<dbReference type="KEGG" id="gah:GAH_00188"/>
<dbReference type="Pfam" id="PF00696">
    <property type="entry name" value="AA_kinase"/>
    <property type="match status" value="1"/>
</dbReference>
<keyword evidence="6 13" id="KW-0418">Kinase</keyword>
<keyword evidence="8" id="KW-0414">Isoprene biosynthesis</keyword>
<sequence length="235" mass="25468">MRILKIGGALITDKSDGAFEVARLDVIESISRQLDGEVILVHGVGSFGHPHVKMYGLSREGVAKTHHACLKLNSIVCESLIRAGKHPLPVHPLEFFSSPDFDFLRSAVEEGFIPVMHGDIVYEAGRFRVMSGDEVVRILAEKLRPEAVGFASDTAVVVDGEVVELVHSGNVDSVLEATSPASGKADVTGGMRGKLEEALRIARICDVYIFSGYEKDAIRRFLSGEHVGTKVAKVF</sequence>
<feature type="binding site" evidence="10">
    <location>
        <position position="194"/>
    </location>
    <ligand>
        <name>ATP</name>
        <dbReference type="ChEBI" id="CHEBI:30616"/>
    </ligand>
</feature>
<dbReference type="HOGENOM" id="CLU_070213_0_0_2"/>
<organism evidence="13 14">
    <name type="scientific">Geoglobus ahangari</name>
    <dbReference type="NCBI Taxonomy" id="113653"/>
    <lineage>
        <taxon>Archaea</taxon>
        <taxon>Methanobacteriati</taxon>
        <taxon>Methanobacteriota</taxon>
        <taxon>Archaeoglobi</taxon>
        <taxon>Archaeoglobales</taxon>
        <taxon>Archaeoglobaceae</taxon>
        <taxon>Geoglobus</taxon>
    </lineage>
</organism>
<feature type="binding site" evidence="10">
    <location>
        <position position="190"/>
    </location>
    <ligand>
        <name>ATP</name>
        <dbReference type="ChEBI" id="CHEBI:30616"/>
    </ligand>
</feature>
<evidence type="ECO:0000256" key="8">
    <source>
        <dbReference type="ARBA" id="ARBA00023229"/>
    </source>
</evidence>
<feature type="binding site" evidence="10">
    <location>
        <position position="49"/>
    </location>
    <ligand>
        <name>substrate</name>
    </ligand>
</feature>
<feature type="binding site" evidence="10">
    <location>
        <position position="45"/>
    </location>
    <ligand>
        <name>substrate</name>
    </ligand>
</feature>
<dbReference type="PANTHER" id="PTHR43654:SF1">
    <property type="entry name" value="ISOPENTENYL PHOSPHATE KINASE"/>
    <property type="match status" value="1"/>
</dbReference>
<dbReference type="InterPro" id="IPR036393">
    <property type="entry name" value="AceGlu_kinase-like_sf"/>
</dbReference>
<evidence type="ECO:0000256" key="9">
    <source>
        <dbReference type="ARBA" id="ARBA00049063"/>
    </source>
</evidence>
<dbReference type="Gene3D" id="3.40.1160.10">
    <property type="entry name" value="Acetylglutamate kinase-like"/>
    <property type="match status" value="1"/>
</dbReference>
<evidence type="ECO:0000256" key="6">
    <source>
        <dbReference type="ARBA" id="ARBA00022777"/>
    </source>
</evidence>
<evidence type="ECO:0000256" key="4">
    <source>
        <dbReference type="ARBA" id="ARBA00022679"/>
    </source>
</evidence>
<reference evidence="13 14" key="1">
    <citation type="submission" date="2015-04" db="EMBL/GenBank/DDBJ databases">
        <title>The complete genome sequence of the hyperthermophilic, obligate iron-reducing archaeon Geoglobus ahangari strain 234T.</title>
        <authorList>
            <person name="Manzella M.P."/>
            <person name="Holmes D.E."/>
            <person name="Rocheleau J.M."/>
            <person name="Chung A."/>
            <person name="Reguera G."/>
            <person name="Kashefi K."/>
        </authorList>
    </citation>
    <scope>NUCLEOTIDE SEQUENCE [LARGE SCALE GENOMIC DNA]</scope>
    <source>
        <strain evidence="13 14">234</strain>
    </source>
</reference>
<dbReference type="GO" id="GO:0016114">
    <property type="term" value="P:terpenoid biosynthetic process"/>
    <property type="evidence" value="ECO:0007669"/>
    <property type="project" value="TreeGrafter"/>
</dbReference>
<proteinExistence type="inferred from homology"/>
<evidence type="ECO:0000259" key="12">
    <source>
        <dbReference type="Pfam" id="PF00696"/>
    </source>
</evidence>
<protein>
    <recommendedName>
        <fullName evidence="3">Isopentenyl phosphate kinase</fullName>
        <ecNumber evidence="2">2.7.4.26</ecNumber>
    </recommendedName>
</protein>
<dbReference type="InterPro" id="IPR024192">
    <property type="entry name" value="Fosfomycin_R_FomA-type"/>
</dbReference>
<dbReference type="EMBL" id="CP011267">
    <property type="protein sequence ID" value="AKG92455.1"/>
    <property type="molecule type" value="Genomic_DNA"/>
</dbReference>